<dbReference type="Proteomes" id="UP000663722">
    <property type="component" value="Chromosome"/>
</dbReference>
<gene>
    <name evidence="1" type="ORF">dnm_057260</name>
</gene>
<evidence type="ECO:0000313" key="2">
    <source>
        <dbReference type="Proteomes" id="UP000663722"/>
    </source>
</evidence>
<dbReference type="RefSeq" id="WP_207678185.1">
    <property type="nucleotide sequence ID" value="NZ_CP061800.1"/>
</dbReference>
<dbReference type="KEGG" id="dmm:dnm_057260"/>
<evidence type="ECO:0000313" key="1">
    <source>
        <dbReference type="EMBL" id="QTA89669.1"/>
    </source>
</evidence>
<protein>
    <submittedName>
        <fullName evidence="1">Uncharacterized protein</fullName>
    </submittedName>
</protein>
<dbReference type="EMBL" id="CP061800">
    <property type="protein sequence ID" value="QTA89669.1"/>
    <property type="molecule type" value="Genomic_DNA"/>
</dbReference>
<keyword evidence="2" id="KW-1185">Reference proteome</keyword>
<name>A0A975GQA1_9BACT</name>
<reference evidence="1" key="1">
    <citation type="journal article" date="2021" name="Microb. Physiol.">
        <title>Proteogenomic Insights into the Physiology of Marine, Sulfate-Reducing, Filamentous Desulfonema limicola and Desulfonema magnum.</title>
        <authorList>
            <person name="Schnaars V."/>
            <person name="Wohlbrand L."/>
            <person name="Scheve S."/>
            <person name="Hinrichs C."/>
            <person name="Reinhardt R."/>
            <person name="Rabus R."/>
        </authorList>
    </citation>
    <scope>NUCLEOTIDE SEQUENCE</scope>
    <source>
        <strain evidence="1">4be13</strain>
    </source>
</reference>
<organism evidence="1 2">
    <name type="scientific">Desulfonema magnum</name>
    <dbReference type="NCBI Taxonomy" id="45655"/>
    <lineage>
        <taxon>Bacteria</taxon>
        <taxon>Pseudomonadati</taxon>
        <taxon>Thermodesulfobacteriota</taxon>
        <taxon>Desulfobacteria</taxon>
        <taxon>Desulfobacterales</taxon>
        <taxon>Desulfococcaceae</taxon>
        <taxon>Desulfonema</taxon>
    </lineage>
</organism>
<proteinExistence type="predicted"/>
<accession>A0A975GQA1</accession>
<sequence>MKEPVFEGMDNRILSLMLNSEQYDKLKQIADQKKISSMTLVTERFGQLNHLSIWV</sequence>
<dbReference type="AlphaFoldDB" id="A0A975GQA1"/>